<evidence type="ECO:0008006" key="7">
    <source>
        <dbReference type="Google" id="ProtNLM"/>
    </source>
</evidence>
<feature type="domain" description="hAT-like transposase RNase-H fold" evidence="4">
    <location>
        <begin position="420"/>
        <end position="520"/>
    </location>
</feature>
<feature type="domain" description="HAT C-terminal dimerisation" evidence="3">
    <location>
        <begin position="574"/>
        <end position="658"/>
    </location>
</feature>
<feature type="region of interest" description="Disordered" evidence="2">
    <location>
        <begin position="667"/>
        <end position="692"/>
    </location>
</feature>
<keyword evidence="1" id="KW-0238">DNA-binding</keyword>
<evidence type="ECO:0000313" key="5">
    <source>
        <dbReference type="EMBL" id="KAG2554357.1"/>
    </source>
</evidence>
<dbReference type="PANTHER" id="PTHR46481:SF11">
    <property type="entry name" value="ZINC FINGER BED DOMAIN-CONTAINING PROTEIN RICESLEEPER 2-LIKE"/>
    <property type="match status" value="1"/>
</dbReference>
<dbReference type="InterPro" id="IPR025525">
    <property type="entry name" value="hAT-like_transposase_RNase-H"/>
</dbReference>
<evidence type="ECO:0000256" key="2">
    <source>
        <dbReference type="SAM" id="MobiDB-lite"/>
    </source>
</evidence>
<proteinExistence type="predicted"/>
<evidence type="ECO:0000259" key="3">
    <source>
        <dbReference type="Pfam" id="PF05699"/>
    </source>
</evidence>
<dbReference type="Pfam" id="PF14372">
    <property type="entry name" value="hAT-like_RNase-H"/>
    <property type="match status" value="1"/>
</dbReference>
<dbReference type="GO" id="GO:0003677">
    <property type="term" value="F:DNA binding"/>
    <property type="evidence" value="ECO:0007669"/>
    <property type="project" value="UniProtKB-KW"/>
</dbReference>
<dbReference type="InterPro" id="IPR012337">
    <property type="entry name" value="RNaseH-like_sf"/>
</dbReference>
<gene>
    <name evidence="5" type="ORF">PVAP13_9KG615701</name>
</gene>
<name>A0A8T0NXK3_PANVG</name>
<dbReference type="InterPro" id="IPR008906">
    <property type="entry name" value="HATC_C_dom"/>
</dbReference>
<dbReference type="Pfam" id="PF05699">
    <property type="entry name" value="Dimer_Tnp_hAT"/>
    <property type="match status" value="1"/>
</dbReference>
<dbReference type="SMART" id="SM00614">
    <property type="entry name" value="ZnF_BED"/>
    <property type="match status" value="1"/>
</dbReference>
<keyword evidence="6" id="KW-1185">Reference proteome</keyword>
<protein>
    <recommendedName>
        <fullName evidence="7">Transposase</fullName>
    </recommendedName>
</protein>
<dbReference type="EMBL" id="CM029053">
    <property type="protein sequence ID" value="KAG2554357.1"/>
    <property type="molecule type" value="Genomic_DNA"/>
</dbReference>
<accession>A0A8T0NXK3</accession>
<dbReference type="Proteomes" id="UP000823388">
    <property type="component" value="Chromosome 9K"/>
</dbReference>
<dbReference type="InterPro" id="IPR052035">
    <property type="entry name" value="ZnF_BED_domain_contain"/>
</dbReference>
<evidence type="ECO:0000313" key="6">
    <source>
        <dbReference type="Proteomes" id="UP000823388"/>
    </source>
</evidence>
<reference evidence="5" key="1">
    <citation type="submission" date="2020-05" db="EMBL/GenBank/DDBJ databases">
        <title>WGS assembly of Panicum virgatum.</title>
        <authorList>
            <person name="Lovell J.T."/>
            <person name="Jenkins J."/>
            <person name="Shu S."/>
            <person name="Juenger T.E."/>
            <person name="Schmutz J."/>
        </authorList>
    </citation>
    <scope>NUCLEOTIDE SEQUENCE</scope>
    <source>
        <strain evidence="5">AP13</strain>
    </source>
</reference>
<dbReference type="AlphaFoldDB" id="A0A8T0NXK3"/>
<dbReference type="PANTHER" id="PTHR46481">
    <property type="entry name" value="ZINC FINGER BED DOMAIN-CONTAINING PROTEIN 4"/>
    <property type="match status" value="1"/>
</dbReference>
<evidence type="ECO:0000256" key="1">
    <source>
        <dbReference type="ARBA" id="ARBA00023125"/>
    </source>
</evidence>
<comment type="caution">
    <text evidence="5">The sequence shown here is derived from an EMBL/GenBank/DDBJ whole genome shotgun (WGS) entry which is preliminary data.</text>
</comment>
<feature type="compositionally biased region" description="Polar residues" evidence="2">
    <location>
        <begin position="673"/>
        <end position="683"/>
    </location>
</feature>
<feature type="region of interest" description="Disordered" evidence="2">
    <location>
        <begin position="1"/>
        <end position="23"/>
    </location>
</feature>
<evidence type="ECO:0000259" key="4">
    <source>
        <dbReference type="Pfam" id="PF14372"/>
    </source>
</evidence>
<dbReference type="InterPro" id="IPR036236">
    <property type="entry name" value="Znf_C2H2_sf"/>
</dbReference>
<dbReference type="GO" id="GO:0046983">
    <property type="term" value="F:protein dimerization activity"/>
    <property type="evidence" value="ECO:0007669"/>
    <property type="project" value="InterPro"/>
</dbReference>
<sequence>MEAHAMGSHGIVGSSDGTEERENSSINMFSEGVNLNLIQPSLEEDVSTEILLANKKLRSTVWKEFELTMLDDGTYKAICKHCKKDFVAGNRAGTSHLKYHIGVCSKLQSKRRKFGSPKLDIPIFDQQRSRGDFSRMVLAHGYSFNMSEHYYTRIFLYNLQPSFKLVHRTTLKDDCMRIYEEEKLKVYQLFEKQSCRFSLTSDMWTHTEMSGYMSLTAHYIDDEWNLHNKLVGFAHVEVPHTGEHIAKEIISRLYPWNLDRKIFCFTLDNCTMNNVVVRELKKFLLSKKALHLDGNLFHIRCAAHVLNLIVQDGLSVISSAIGNIRETVKYVNGSTSRKEKFKLIAQQVNAPNLSLKADVPTRWNSTFLMLERAMKFRDAFDRLHECDSSYKFLPSKEDWQNIKCVADCLKVFYEVTKRVSGTKYPTLSLYFNDFCGIYLLLREWQFGVDAFVASMAVPMVDKFEKYWDIANKLLEIATILDPRYKMKSIEYYYKLLYDPFVAELRIESARKSFLELFSEYASQPSQTSSDANSSRNFEAAVPSSSTQSSSLFATRLGLEKFIYESNSSLHSKSELEIYLEDPSSPGIGNISFDILAWWRVNGPKYPIISRMARDILSVPLSTVASESIFSSAKRILDDYRCNLLPETIEAIMCSHDWLKGRIPVEPRGVEGNVPTSEPSLPTKSQEDQTDDD</sequence>
<organism evidence="5 6">
    <name type="scientific">Panicum virgatum</name>
    <name type="common">Blackwell switchgrass</name>
    <dbReference type="NCBI Taxonomy" id="38727"/>
    <lineage>
        <taxon>Eukaryota</taxon>
        <taxon>Viridiplantae</taxon>
        <taxon>Streptophyta</taxon>
        <taxon>Embryophyta</taxon>
        <taxon>Tracheophyta</taxon>
        <taxon>Spermatophyta</taxon>
        <taxon>Magnoliopsida</taxon>
        <taxon>Liliopsida</taxon>
        <taxon>Poales</taxon>
        <taxon>Poaceae</taxon>
        <taxon>PACMAD clade</taxon>
        <taxon>Panicoideae</taxon>
        <taxon>Panicodae</taxon>
        <taxon>Paniceae</taxon>
        <taxon>Panicinae</taxon>
        <taxon>Panicum</taxon>
        <taxon>Panicum sect. Hiantes</taxon>
    </lineage>
</organism>
<dbReference type="SUPFAM" id="SSF53098">
    <property type="entry name" value="Ribonuclease H-like"/>
    <property type="match status" value="1"/>
</dbReference>
<dbReference type="SUPFAM" id="SSF57667">
    <property type="entry name" value="beta-beta-alpha zinc fingers"/>
    <property type="match status" value="1"/>
</dbReference>